<keyword evidence="3" id="KW-0964">Secreted</keyword>
<evidence type="ECO:0000313" key="9">
    <source>
        <dbReference type="EMBL" id="SIO21142.1"/>
    </source>
</evidence>
<keyword evidence="6" id="KW-0843">Virulence</keyword>
<dbReference type="Gene3D" id="2.150.10.10">
    <property type="entry name" value="Serralysin-like metalloprotease, C-terminal"/>
    <property type="match status" value="5"/>
</dbReference>
<evidence type="ECO:0000256" key="2">
    <source>
        <dbReference type="ARBA" id="ARBA00004613"/>
    </source>
</evidence>
<evidence type="ECO:0000256" key="7">
    <source>
        <dbReference type="ARBA" id="ARBA00023136"/>
    </source>
</evidence>
<evidence type="ECO:0000256" key="1">
    <source>
        <dbReference type="ARBA" id="ARBA00004370"/>
    </source>
</evidence>
<dbReference type="Proteomes" id="UP000184932">
    <property type="component" value="Unassembled WGS sequence"/>
</dbReference>
<dbReference type="GO" id="GO:0090729">
    <property type="term" value="F:toxin activity"/>
    <property type="evidence" value="ECO:0007669"/>
    <property type="project" value="UniProtKB-KW"/>
</dbReference>
<feature type="region of interest" description="Disordered" evidence="8">
    <location>
        <begin position="642"/>
        <end position="696"/>
    </location>
</feature>
<dbReference type="InterPro" id="IPR001343">
    <property type="entry name" value="Hemolysn_Ca-bd"/>
</dbReference>
<dbReference type="PRINTS" id="PR00313">
    <property type="entry name" value="CABNDNGRPT"/>
</dbReference>
<dbReference type="PANTHER" id="PTHR38340">
    <property type="entry name" value="S-LAYER PROTEIN"/>
    <property type="match status" value="1"/>
</dbReference>
<evidence type="ECO:0000256" key="8">
    <source>
        <dbReference type="SAM" id="MobiDB-lite"/>
    </source>
</evidence>
<dbReference type="AlphaFoldDB" id="A0A1N6HN03"/>
<keyword evidence="5" id="KW-0677">Repeat</keyword>
<accession>A0A1N6HN03</accession>
<keyword evidence="10" id="KW-1185">Reference proteome</keyword>
<protein>
    <submittedName>
        <fullName evidence="9">Ca2+-binding protein, RTX toxin-related</fullName>
    </submittedName>
</protein>
<sequence>MASFSFKGILAGGSAEHPTMMGTIANTATGITLIDHGNDVVRHYDATGSGLATAGGTLSLGGRVSFSHFGESVSLSGRVIDAVLAGTAAGDHGSDRAYLSTLESQATAATLAGATVNGTDFLFVASQNGAGLAAYAVTNSGNTLTFAGSVTDTPGSYAAQISAMTTVEVSGTTYLLAGSSSEHGVTAYRVSGTGTLTEVDSFGRGESLPLQSVASMDSVTIDGTAFVVVASAGSSSLTVLRMQPDGTLAPAEHVVDSLDTRFSGVSALDVVDLGGGRCLVIAGGNDGGLTAYTLLPDGHLSPFQVIEGSTQAGLDRISGIGTNLTGSRLDLFVTTEGAPGVAQFTLDVSGFGDLAQAGVGTFTGTGAGDLIVAGSEPANLYGGAGDDIIVDGAGRDRLYGEAGADTFVLIGGDLERDRIFDYEIGIDTIDLSGWAMCYGTAWLTVQALSNGALRVTHGQDSLDIFSAGGQPLTEADFARITFTFSSSYAVERAPLEMAPETTGSDVFGTLDNDLLTGTAGNDDMHAGGGDDMMISGGGTDNFWGGSGMDIVSYAGTGPGLVVNLSNSGLNAGAAAGSLFYSIEGLIGCAHADHLTGTAEANRLEGGAGHDWLDGLEGDDILIGGDGNDSILGRAGNDYIDGGAGDDNLPGAEGDDEIHGGHGNDQIGGGDGNDLLFGDDGNDWIGGGSGNDRIEGGAGHDSISATYGDDFLFGNSGKDHIAAGPGADYISGGSDDDTIGGGAGRDEIHGGVGNDTVGAGDGDDRVWGDHGNDVLNGGAGNDMIDGGDGNDRINGGAGNDILIGGLGADTFVFATHDAGEYDIITDFDATGVDLIQIAGVAGGSNSARFAALGAAQDGSDVLFSHAGHSIRLEDVSLADLSHSDFLFV</sequence>
<dbReference type="SUPFAM" id="SSF51120">
    <property type="entry name" value="beta-Roll"/>
    <property type="match status" value="4"/>
</dbReference>
<dbReference type="PRINTS" id="PR01488">
    <property type="entry name" value="RTXTOXINA"/>
</dbReference>
<dbReference type="STRING" id="1217970.SAMN05444002_3531"/>
<dbReference type="Gene3D" id="2.130.10.10">
    <property type="entry name" value="YVTN repeat-like/Quinoprotein amine dehydrogenase"/>
    <property type="match status" value="1"/>
</dbReference>
<dbReference type="PANTHER" id="PTHR38340:SF1">
    <property type="entry name" value="S-LAYER PROTEIN"/>
    <property type="match status" value="1"/>
</dbReference>
<dbReference type="InterPro" id="IPR018511">
    <property type="entry name" value="Hemolysin-typ_Ca-bd_CS"/>
</dbReference>
<dbReference type="Pfam" id="PF00353">
    <property type="entry name" value="HemolysinCabind"/>
    <property type="match status" value="7"/>
</dbReference>
<dbReference type="RefSeq" id="WP_074257424.1">
    <property type="nucleotide sequence ID" value="NZ_FSRL01000001.1"/>
</dbReference>
<dbReference type="GO" id="GO:0005576">
    <property type="term" value="C:extracellular region"/>
    <property type="evidence" value="ECO:0007669"/>
    <property type="project" value="UniProtKB-SubCell"/>
</dbReference>
<name>A0A1N6HN03_9RHOB</name>
<comment type="subcellular location">
    <subcellularLocation>
        <location evidence="1">Membrane</location>
    </subcellularLocation>
    <subcellularLocation>
        <location evidence="2">Secreted</location>
    </subcellularLocation>
</comment>
<dbReference type="GO" id="GO:0005509">
    <property type="term" value="F:calcium ion binding"/>
    <property type="evidence" value="ECO:0007669"/>
    <property type="project" value="InterPro"/>
</dbReference>
<reference evidence="10" key="1">
    <citation type="submission" date="2016-11" db="EMBL/GenBank/DDBJ databases">
        <authorList>
            <person name="Varghese N."/>
            <person name="Submissions S."/>
        </authorList>
    </citation>
    <scope>NUCLEOTIDE SEQUENCE [LARGE SCALE GENOMIC DNA]</scope>
    <source>
        <strain evidence="10">DSM 29440</strain>
    </source>
</reference>
<gene>
    <name evidence="9" type="ORF">SAMN05444002_3531</name>
</gene>
<evidence type="ECO:0000256" key="5">
    <source>
        <dbReference type="ARBA" id="ARBA00022737"/>
    </source>
</evidence>
<dbReference type="InterPro" id="IPR003995">
    <property type="entry name" value="RTX_toxin_determinant-A"/>
</dbReference>
<feature type="compositionally biased region" description="Gly residues" evidence="8">
    <location>
        <begin position="662"/>
        <end position="671"/>
    </location>
</feature>
<proteinExistence type="predicted"/>
<dbReference type="InterPro" id="IPR015943">
    <property type="entry name" value="WD40/YVTN_repeat-like_dom_sf"/>
</dbReference>
<evidence type="ECO:0000256" key="6">
    <source>
        <dbReference type="ARBA" id="ARBA00023026"/>
    </source>
</evidence>
<keyword evidence="4" id="KW-0800">Toxin</keyword>
<evidence type="ECO:0000256" key="4">
    <source>
        <dbReference type="ARBA" id="ARBA00022656"/>
    </source>
</evidence>
<organism evidence="9 10">
    <name type="scientific">Vannielia litorea</name>
    <dbReference type="NCBI Taxonomy" id="1217970"/>
    <lineage>
        <taxon>Bacteria</taxon>
        <taxon>Pseudomonadati</taxon>
        <taxon>Pseudomonadota</taxon>
        <taxon>Alphaproteobacteria</taxon>
        <taxon>Rhodobacterales</taxon>
        <taxon>Paracoccaceae</taxon>
        <taxon>Vannielia</taxon>
    </lineage>
</organism>
<dbReference type="EMBL" id="FSRL01000001">
    <property type="protein sequence ID" value="SIO21142.1"/>
    <property type="molecule type" value="Genomic_DNA"/>
</dbReference>
<evidence type="ECO:0000256" key="3">
    <source>
        <dbReference type="ARBA" id="ARBA00022525"/>
    </source>
</evidence>
<dbReference type="InterPro" id="IPR050557">
    <property type="entry name" value="RTX_toxin/Mannuronan_C5-epim"/>
</dbReference>
<dbReference type="GO" id="GO:0016020">
    <property type="term" value="C:membrane"/>
    <property type="evidence" value="ECO:0007669"/>
    <property type="project" value="UniProtKB-SubCell"/>
</dbReference>
<dbReference type="InterPro" id="IPR011049">
    <property type="entry name" value="Serralysin-like_metalloprot_C"/>
</dbReference>
<evidence type="ECO:0000313" key="10">
    <source>
        <dbReference type="Proteomes" id="UP000184932"/>
    </source>
</evidence>
<keyword evidence="7" id="KW-0472">Membrane</keyword>
<dbReference type="PROSITE" id="PS00330">
    <property type="entry name" value="HEMOLYSIN_CALCIUM"/>
    <property type="match status" value="6"/>
</dbReference>
<dbReference type="OrthoDB" id="9342475at2"/>